<feature type="non-terminal residue" evidence="5">
    <location>
        <position position="1"/>
    </location>
</feature>
<evidence type="ECO:0000256" key="3">
    <source>
        <dbReference type="ARBA" id="ARBA00022729"/>
    </source>
</evidence>
<dbReference type="EMBL" id="JAHRIQ010096362">
    <property type="protein sequence ID" value="MEQ2253011.1"/>
    <property type="molecule type" value="Genomic_DNA"/>
</dbReference>
<keyword evidence="6" id="KW-1185">Reference proteome</keyword>
<keyword evidence="2" id="KW-0964">Secreted</keyword>
<dbReference type="PANTHER" id="PTHR14905">
    <property type="entry name" value="NG37"/>
    <property type="match status" value="1"/>
</dbReference>
<evidence type="ECO:0000256" key="2">
    <source>
        <dbReference type="ARBA" id="ARBA00022525"/>
    </source>
</evidence>
<evidence type="ECO:0000259" key="4">
    <source>
        <dbReference type="Pfam" id="PF25106"/>
    </source>
</evidence>
<dbReference type="InterPro" id="IPR052577">
    <property type="entry name" value="VWA7"/>
</dbReference>
<dbReference type="InterPro" id="IPR056861">
    <property type="entry name" value="HMCN1-like_VWA"/>
</dbReference>
<protein>
    <recommendedName>
        <fullName evidence="4">Hemicentin-1-like von Willebrand factor A domain-containing protein</fullName>
    </recommendedName>
</protein>
<organism evidence="5 6">
    <name type="scientific">Ilyodon furcidens</name>
    <name type="common">goldbreast splitfin</name>
    <dbReference type="NCBI Taxonomy" id="33524"/>
    <lineage>
        <taxon>Eukaryota</taxon>
        <taxon>Metazoa</taxon>
        <taxon>Chordata</taxon>
        <taxon>Craniata</taxon>
        <taxon>Vertebrata</taxon>
        <taxon>Euteleostomi</taxon>
        <taxon>Actinopterygii</taxon>
        <taxon>Neopterygii</taxon>
        <taxon>Teleostei</taxon>
        <taxon>Neoteleostei</taxon>
        <taxon>Acanthomorphata</taxon>
        <taxon>Ovalentaria</taxon>
        <taxon>Atherinomorphae</taxon>
        <taxon>Cyprinodontiformes</taxon>
        <taxon>Goodeidae</taxon>
        <taxon>Ilyodon</taxon>
    </lineage>
</organism>
<comment type="subcellular location">
    <subcellularLocation>
        <location evidence="1">Secreted</location>
    </subcellularLocation>
</comment>
<proteinExistence type="predicted"/>
<keyword evidence="3" id="KW-0732">Signal</keyword>
<name>A0ABV0V981_9TELE</name>
<evidence type="ECO:0000256" key="1">
    <source>
        <dbReference type="ARBA" id="ARBA00004613"/>
    </source>
</evidence>
<comment type="caution">
    <text evidence="5">The sequence shown here is derived from an EMBL/GenBank/DDBJ whole genome shotgun (WGS) entry which is preliminary data.</text>
</comment>
<accession>A0ABV0V981</accession>
<evidence type="ECO:0000313" key="5">
    <source>
        <dbReference type="EMBL" id="MEQ2253011.1"/>
    </source>
</evidence>
<dbReference type="PANTHER" id="PTHR14905:SF18">
    <property type="entry name" value="VON WILLEBRAND FACTOR A DOMAIN-CONTAINING 10, TANDEM DUPLICATE 1-RELATED"/>
    <property type="match status" value="1"/>
</dbReference>
<dbReference type="Proteomes" id="UP001482620">
    <property type="component" value="Unassembled WGS sequence"/>
</dbReference>
<gene>
    <name evidence="5" type="ORF">ILYODFUR_027672</name>
</gene>
<feature type="domain" description="Hemicentin-1-like von Willebrand factor A" evidence="4">
    <location>
        <begin position="1"/>
        <end position="90"/>
    </location>
</feature>
<sequence>LALTGAPSNSEIFVFTDAPAKDKNLKNTVVALIEQTKSVVNFMITNVLGIRHQSPTDGSQQQNPLMVRLDGQMYRDLAQASGGQTVEVSKSQLLEAIDILTESTSSSLV</sequence>
<dbReference type="Pfam" id="PF25106">
    <property type="entry name" value="VWA_4"/>
    <property type="match status" value="1"/>
</dbReference>
<evidence type="ECO:0000313" key="6">
    <source>
        <dbReference type="Proteomes" id="UP001482620"/>
    </source>
</evidence>
<reference evidence="5 6" key="1">
    <citation type="submission" date="2021-06" db="EMBL/GenBank/DDBJ databases">
        <authorList>
            <person name="Palmer J.M."/>
        </authorList>
    </citation>
    <scope>NUCLEOTIDE SEQUENCE [LARGE SCALE GENOMIC DNA]</scope>
    <source>
        <strain evidence="6">if_2019</strain>
        <tissue evidence="5">Muscle</tissue>
    </source>
</reference>